<gene>
    <name evidence="1" type="ORF">M8523_16065</name>
</gene>
<dbReference type="RefSeq" id="WP_282585909.1">
    <property type="nucleotide sequence ID" value="NZ_JAMOIM010000010.1"/>
</dbReference>
<protein>
    <submittedName>
        <fullName evidence="1">Uncharacterized protein</fullName>
    </submittedName>
</protein>
<accession>A0AA41Z599</accession>
<dbReference type="SUPFAM" id="SSF53448">
    <property type="entry name" value="Nucleotide-diphospho-sugar transferases"/>
    <property type="match status" value="1"/>
</dbReference>
<comment type="caution">
    <text evidence="1">The sequence shown here is derived from an EMBL/GenBank/DDBJ whole genome shotgun (WGS) entry which is preliminary data.</text>
</comment>
<dbReference type="EMBL" id="JAMOIM010000010">
    <property type="protein sequence ID" value="MCW6509537.1"/>
    <property type="molecule type" value="Genomic_DNA"/>
</dbReference>
<reference evidence="1" key="1">
    <citation type="submission" date="2022-05" db="EMBL/GenBank/DDBJ databases">
        <authorList>
            <person name="Pankratov T."/>
        </authorList>
    </citation>
    <scope>NUCLEOTIDE SEQUENCE</scope>
    <source>
        <strain evidence="1">BP6-180914</strain>
    </source>
</reference>
<name>A0AA41Z599_9HYPH</name>
<dbReference type="Gene3D" id="3.90.550.40">
    <property type="match status" value="1"/>
</dbReference>
<evidence type="ECO:0000313" key="1">
    <source>
        <dbReference type="EMBL" id="MCW6509537.1"/>
    </source>
</evidence>
<dbReference type="Proteomes" id="UP001165667">
    <property type="component" value="Unassembled WGS sequence"/>
</dbReference>
<proteinExistence type="predicted"/>
<dbReference type="InterPro" id="IPR029044">
    <property type="entry name" value="Nucleotide-diphossugar_trans"/>
</dbReference>
<dbReference type="AlphaFoldDB" id="A0AA41Z599"/>
<organism evidence="1 2">
    <name type="scientific">Lichenifustis flavocetrariae</name>
    <dbReference type="NCBI Taxonomy" id="2949735"/>
    <lineage>
        <taxon>Bacteria</taxon>
        <taxon>Pseudomonadati</taxon>
        <taxon>Pseudomonadota</taxon>
        <taxon>Alphaproteobacteria</taxon>
        <taxon>Hyphomicrobiales</taxon>
        <taxon>Lichenihabitantaceae</taxon>
        <taxon>Lichenifustis</taxon>
    </lineage>
</organism>
<evidence type="ECO:0000313" key="2">
    <source>
        <dbReference type="Proteomes" id="UP001165667"/>
    </source>
</evidence>
<sequence length="260" mass="28592">MTRPNIVVATPCFGGLVTQSFMISVMRLTSNLEKAGLGIDMLMLGGDSLISRARALLVSHFLMRPDATHLLFIDADISFEPEQFHRLLAADRDFAAAFYPLKRTDWGQVPGRVLAGEALDRAGLSYVGQVSSGSDLKLEGGFATADFAGTGFQLIRRNVFERMIAAHPELKFRAVHDAADDRAPADHLYALFDSIIDPATGFYLSEDYSFCRRWRALGGEIWLDLESKLTHTGQDSFRGDCTQRFAALRDTVLPSVGLAA</sequence>
<keyword evidence="2" id="KW-1185">Reference proteome</keyword>